<protein>
    <recommendedName>
        <fullName evidence="4">Antibiotic biosynthesis monooxygenase</fullName>
    </recommendedName>
</protein>
<feature type="signal peptide" evidence="1">
    <location>
        <begin position="1"/>
        <end position="24"/>
    </location>
</feature>
<dbReference type="AlphaFoldDB" id="A0AA42X0C0"/>
<evidence type="ECO:0008006" key="4">
    <source>
        <dbReference type="Google" id="ProtNLM"/>
    </source>
</evidence>
<dbReference type="SUPFAM" id="SSF54909">
    <property type="entry name" value="Dimeric alpha+beta barrel"/>
    <property type="match status" value="1"/>
</dbReference>
<gene>
    <name evidence="2" type="ORF">N5J77_21845</name>
</gene>
<name>A0AA42X0C0_SPHYA</name>
<evidence type="ECO:0000313" key="3">
    <source>
        <dbReference type="Proteomes" id="UP001162318"/>
    </source>
</evidence>
<keyword evidence="1" id="KW-0732">Signal</keyword>
<evidence type="ECO:0000313" key="2">
    <source>
        <dbReference type="EMBL" id="MDH2133781.1"/>
    </source>
</evidence>
<sequence length="140" mass="15030">MRTIKVFLLTAALVVATGATSAMADTTGSSKSTQPHPKMETMKMTHMGLFVRLDAKPGKEAALEKFLKDALPLAQAETGTPVWYAVKFGPSSFAIFDAFQNDGDRTAHLNGPIAAALMQNADELLATPPVIERWDVLAVK</sequence>
<dbReference type="EMBL" id="JAOCKX010000041">
    <property type="protein sequence ID" value="MDH2133781.1"/>
    <property type="molecule type" value="Genomic_DNA"/>
</dbReference>
<reference evidence="2" key="1">
    <citation type="submission" date="2022-09" db="EMBL/GenBank/DDBJ databases">
        <title>Intensive care unit water sources are persistently colonized with multi-drug resistant bacteria and are the site of extensive horizontal gene transfer of antibiotic resistance genes.</title>
        <authorList>
            <person name="Diorio-Toth L."/>
        </authorList>
    </citation>
    <scope>NUCLEOTIDE SEQUENCE</scope>
    <source>
        <strain evidence="2">GD03659</strain>
    </source>
</reference>
<feature type="chain" id="PRO_5041323355" description="Antibiotic biosynthesis monooxygenase" evidence="1">
    <location>
        <begin position="25"/>
        <end position="140"/>
    </location>
</feature>
<dbReference type="Gene3D" id="3.30.70.100">
    <property type="match status" value="1"/>
</dbReference>
<accession>A0AA42X0C0</accession>
<comment type="caution">
    <text evidence="2">The sequence shown here is derived from an EMBL/GenBank/DDBJ whole genome shotgun (WGS) entry which is preliminary data.</text>
</comment>
<evidence type="ECO:0000256" key="1">
    <source>
        <dbReference type="SAM" id="SignalP"/>
    </source>
</evidence>
<dbReference type="Proteomes" id="UP001162318">
    <property type="component" value="Unassembled WGS sequence"/>
</dbReference>
<dbReference type="RefSeq" id="WP_228119367.1">
    <property type="nucleotide sequence ID" value="NZ_JAOCKX010000041.1"/>
</dbReference>
<organism evidence="2 3">
    <name type="scientific">Sphingobium yanoikuyae</name>
    <name type="common">Sphingomonas yanoikuyae</name>
    <dbReference type="NCBI Taxonomy" id="13690"/>
    <lineage>
        <taxon>Bacteria</taxon>
        <taxon>Pseudomonadati</taxon>
        <taxon>Pseudomonadota</taxon>
        <taxon>Alphaproteobacteria</taxon>
        <taxon>Sphingomonadales</taxon>
        <taxon>Sphingomonadaceae</taxon>
        <taxon>Sphingobium</taxon>
    </lineage>
</organism>
<proteinExistence type="predicted"/>
<dbReference type="InterPro" id="IPR011008">
    <property type="entry name" value="Dimeric_a/b-barrel"/>
</dbReference>